<dbReference type="PROSITE" id="PS50096">
    <property type="entry name" value="IQ"/>
    <property type="match status" value="2"/>
</dbReference>
<feature type="domain" description="Myosin motor" evidence="9">
    <location>
        <begin position="99"/>
        <end position="855"/>
    </location>
</feature>
<dbReference type="SUPFAM" id="SSF52540">
    <property type="entry name" value="P-loop containing nucleoside triphosphate hydrolases"/>
    <property type="match status" value="1"/>
</dbReference>
<dbReference type="Gene3D" id="1.20.120.720">
    <property type="entry name" value="Myosin VI head, motor domain, U50 subdomain"/>
    <property type="match status" value="1"/>
</dbReference>
<feature type="coiled-coil region" evidence="7">
    <location>
        <begin position="1692"/>
        <end position="1726"/>
    </location>
</feature>
<dbReference type="PANTHER" id="PTHR13140">
    <property type="entry name" value="MYOSIN"/>
    <property type="match status" value="1"/>
</dbReference>
<organism evidence="10 11">
    <name type="scientific">Triparma strigata</name>
    <dbReference type="NCBI Taxonomy" id="1606541"/>
    <lineage>
        <taxon>Eukaryota</taxon>
        <taxon>Sar</taxon>
        <taxon>Stramenopiles</taxon>
        <taxon>Ochrophyta</taxon>
        <taxon>Bolidophyceae</taxon>
        <taxon>Parmales</taxon>
        <taxon>Triparmaceae</taxon>
        <taxon>Triparma</taxon>
    </lineage>
</organism>
<feature type="compositionally biased region" description="Basic residues" evidence="8">
    <location>
        <begin position="1196"/>
        <end position="1205"/>
    </location>
</feature>
<sequence length="1738" mass="194115">MEVNSKVWASDPSPTSNLAFIYCTVVSKSTNQITLSRTKNHDDPADDFNNDDTNGDDWLDDMYGDDVIVRKATTTTTDGVAASEGGYDGVFEANEGDPSNVSDLISLQHLHSASLLHALSVRFHKNDIYTNTGPVLLALNPFTDKMKETLYGDSVRSDYMRQGLMKSSGIETSTSLPPHAYDVADNCYRAMMMERKSQSVLISGESGAGKTETTKIVINYLTSLSESQNDTSSTSSSIIPKILSSTPLLESFGNACTLRNSNSSRFGKYIQLSFQRSKLCSAAISTYLLEKVRVTKHSTGERTYHIFYQIIRGALSCHPSSLDPEFKPKSPNYKLTKYCGSGLELAGFFQYTSQGGAPHLKDYDDLDGYKMCFESMRNLGWELDTIDDVFSTVAGVLLLGQVDFEETEIDGETKACITENSTVVTDICELWGVDLGRLTYCLTKKTMITRGETMIISLNIEQANDARDSLARNVYGCLFDWIVKGVNASIQGESKAEHDNTSSFSGRIMDIGVLDIFGFECFASNSFEQLCINFTNEALQQQFNAFIFKLEQELYKKEKIQWSFIEFPDNQDVLDLIQGRPNGILAMLDDECRLPKGSDKKWVGRLYKQYGEDSDRFSSTSKQKRDCVFCVRHFAGVVEYMAETGFCEKNKDELPISAQEVFKTENGAKKFIVDIFAPKVSTADEKKKNTVGSQFKENLQNLLRKIEATGPHYIRCLKPNDEALPSVLVRKRLIEQLKYGGVLEAVRVARSGYPVRLDHAAFYARYKIILRSRLASSLPQSPIGQVECVSLLDDLLALPENLANQLGGEGGRCSKIRTGLPKPVDLVFDKKEVQLGVTKVFMRKSAHNRLEAHRTFVMSTATVLLQSSLRSAMIRKIYMFHRYAAMILQRIWRGYYGRMVGLRLREAKAAMTMTKNLRMLAARRRFLQLVRGCTLFQQRLRRFVARKVTSAVRIQTYWRMWWRCGIYYGLLKCVIVMQSRCRKFIARRQFKVIKSEQRDVGKLQEEKERLRSEMGALKAMLKSQAKSERKVAAGGGREKVLVDELAVWKGKCNELEKENLRLKGELARSKMESVAVLQPLSPSRTRSADSGNRSPTSPRSPKRAAAETTIMIAKLESELQEQREVVRSERTKRRLGEAEVIKIRAKLQGVELSDQDIQDLLPPPPPEEDDDDDEDVDYEGAAEGDRGDLSLPSPRQKSRPGLKRRSSMEMGSKLRKQIVQDSQMLIAKEALKIRNISSGSEDWGKAWDADDDKADGVVEEVSRMQRTLKLSVGVDPEAEGIEMTTSKSGSSSPSWREKPLGSSRRVSTTSSQSQRKRFGGEGVLSPFSFNFLGSKKEGTVWGLGAGYWDIKDQSKKLLALRDEVRRFEIKMDRFITDFQEGVDLTLWMSAGAADETDEEEEEEEDGGFKVKGVAVTAKLTGMNEQEGKKGADGDVASPVVRKGNLLGSSISWANRTSYLRRGSVFGALVGRMGGEKALESLPFHEILDCRAGCAGAPDGLLPSAKGKPVDAAAEGSLFLTIVAVATPNSPSRSYYVKCNSRVERNDFLCGLRKLLADIQIFEGEEGGEGEGQRGVTSPFRNTSPNLQHSIFKKKKKSSKDGAGGSVAGGGLKAKKVYGSGGQKGAKTMVLLEDVHNQLSKERSNYERLMVQMLQSSFDLQEREDEVASLRKLLTSSEKIYAKRGRGDDQKVLMQLSRKLETLLVDNEDLREQNEKLLKDFEKLETEHGAEPQLNKSEM</sequence>
<dbReference type="EMBL" id="BRXY01000267">
    <property type="protein sequence ID" value="GMH82339.1"/>
    <property type="molecule type" value="Genomic_DNA"/>
</dbReference>
<keyword evidence="3 6" id="KW-0518">Myosin</keyword>
<feature type="region of interest" description="Disordered" evidence="8">
    <location>
        <begin position="1275"/>
        <end position="1319"/>
    </location>
</feature>
<evidence type="ECO:0000256" key="1">
    <source>
        <dbReference type="ARBA" id="ARBA00022741"/>
    </source>
</evidence>
<keyword evidence="7" id="KW-0175">Coiled coil</keyword>
<dbReference type="Gene3D" id="1.10.10.820">
    <property type="match status" value="1"/>
</dbReference>
<feature type="coiled-coil region" evidence="7">
    <location>
        <begin position="1045"/>
        <end position="1072"/>
    </location>
</feature>
<dbReference type="PANTHER" id="PTHR13140:SF845">
    <property type="entry name" value="MYOSIN-LIKE PROTEIN"/>
    <property type="match status" value="1"/>
</dbReference>
<dbReference type="InterPro" id="IPR036961">
    <property type="entry name" value="Kinesin_motor_dom_sf"/>
</dbReference>
<dbReference type="GO" id="GO:0007015">
    <property type="term" value="P:actin filament organization"/>
    <property type="evidence" value="ECO:0007669"/>
    <property type="project" value="TreeGrafter"/>
</dbReference>
<comment type="similarity">
    <text evidence="6">Belongs to the TRAFAC class myosin-kinesin ATPase superfamily. Myosin family.</text>
</comment>
<feature type="compositionally biased region" description="Low complexity" evidence="8">
    <location>
        <begin position="1302"/>
        <end position="1313"/>
    </location>
</feature>
<evidence type="ECO:0000256" key="8">
    <source>
        <dbReference type="SAM" id="MobiDB-lite"/>
    </source>
</evidence>
<feature type="compositionally biased region" description="Polar residues" evidence="8">
    <location>
        <begin position="1574"/>
        <end position="1585"/>
    </location>
</feature>
<accession>A0A9W7EIM1</accession>
<feature type="coiled-coil region" evidence="7">
    <location>
        <begin position="1105"/>
        <end position="1132"/>
    </location>
</feature>
<feature type="region of interest" description="Disordered" evidence="8">
    <location>
        <begin position="1073"/>
        <end position="1105"/>
    </location>
</feature>
<dbReference type="Gene3D" id="6.20.240.20">
    <property type="match status" value="1"/>
</dbReference>
<feature type="coiled-coil region" evidence="7">
    <location>
        <begin position="993"/>
        <end position="1020"/>
    </location>
</feature>
<evidence type="ECO:0000256" key="4">
    <source>
        <dbReference type="ARBA" id="ARBA00023175"/>
    </source>
</evidence>
<dbReference type="GO" id="GO:0005524">
    <property type="term" value="F:ATP binding"/>
    <property type="evidence" value="ECO:0007669"/>
    <property type="project" value="UniProtKB-UniRule"/>
</dbReference>
<keyword evidence="11" id="KW-1185">Reference proteome</keyword>
<feature type="compositionally biased region" description="Polar residues" evidence="8">
    <location>
        <begin position="1080"/>
        <end position="1099"/>
    </location>
</feature>
<dbReference type="GO" id="GO:0051015">
    <property type="term" value="F:actin filament binding"/>
    <property type="evidence" value="ECO:0007669"/>
    <property type="project" value="TreeGrafter"/>
</dbReference>
<dbReference type="Proteomes" id="UP001165085">
    <property type="component" value="Unassembled WGS sequence"/>
</dbReference>
<evidence type="ECO:0000313" key="11">
    <source>
        <dbReference type="Proteomes" id="UP001165085"/>
    </source>
</evidence>
<dbReference type="Gene3D" id="1.20.58.530">
    <property type="match status" value="1"/>
</dbReference>
<reference evidence="11" key="1">
    <citation type="journal article" date="2023" name="Commun. Biol.">
        <title>Genome analysis of Parmales, the sister group of diatoms, reveals the evolutionary specialization of diatoms from phago-mixotrophs to photoautotrophs.</title>
        <authorList>
            <person name="Ban H."/>
            <person name="Sato S."/>
            <person name="Yoshikawa S."/>
            <person name="Yamada K."/>
            <person name="Nakamura Y."/>
            <person name="Ichinomiya M."/>
            <person name="Sato N."/>
            <person name="Blanc-Mathieu R."/>
            <person name="Endo H."/>
            <person name="Kuwata A."/>
            <person name="Ogata H."/>
        </authorList>
    </citation>
    <scope>NUCLEOTIDE SEQUENCE [LARGE SCALE GENOMIC DNA]</scope>
    <source>
        <strain evidence="11">NIES 3701</strain>
    </source>
</reference>
<evidence type="ECO:0000256" key="3">
    <source>
        <dbReference type="ARBA" id="ARBA00023123"/>
    </source>
</evidence>
<dbReference type="GO" id="GO:0000146">
    <property type="term" value="F:microfilament motor activity"/>
    <property type="evidence" value="ECO:0007669"/>
    <property type="project" value="TreeGrafter"/>
</dbReference>
<name>A0A9W7EIM1_9STRA</name>
<evidence type="ECO:0000256" key="7">
    <source>
        <dbReference type="SAM" id="Coils"/>
    </source>
</evidence>
<dbReference type="SMART" id="SM00242">
    <property type="entry name" value="MYSc"/>
    <property type="match status" value="1"/>
</dbReference>
<evidence type="ECO:0000256" key="5">
    <source>
        <dbReference type="ARBA" id="ARBA00023203"/>
    </source>
</evidence>
<dbReference type="InterPro" id="IPR027417">
    <property type="entry name" value="P-loop_NTPase"/>
</dbReference>
<evidence type="ECO:0000256" key="6">
    <source>
        <dbReference type="PROSITE-ProRule" id="PRU00782"/>
    </source>
</evidence>
<dbReference type="GO" id="GO:0005737">
    <property type="term" value="C:cytoplasm"/>
    <property type="evidence" value="ECO:0007669"/>
    <property type="project" value="TreeGrafter"/>
</dbReference>
<proteinExistence type="inferred from homology"/>
<keyword evidence="4 6" id="KW-0505">Motor protein</keyword>
<dbReference type="GO" id="GO:0016020">
    <property type="term" value="C:membrane"/>
    <property type="evidence" value="ECO:0007669"/>
    <property type="project" value="TreeGrafter"/>
</dbReference>
<feature type="compositionally biased region" description="Acidic residues" evidence="8">
    <location>
        <begin position="1166"/>
        <end position="1182"/>
    </location>
</feature>
<dbReference type="PROSITE" id="PS51456">
    <property type="entry name" value="MYOSIN_MOTOR"/>
    <property type="match status" value="1"/>
</dbReference>
<dbReference type="CDD" id="cd00124">
    <property type="entry name" value="MYSc"/>
    <property type="match status" value="1"/>
</dbReference>
<evidence type="ECO:0000256" key="2">
    <source>
        <dbReference type="ARBA" id="ARBA00022840"/>
    </source>
</evidence>
<keyword evidence="5 6" id="KW-0009">Actin-binding</keyword>
<feature type="region of interest" description="Actin-binding" evidence="6">
    <location>
        <begin position="699"/>
        <end position="721"/>
    </location>
</feature>
<dbReference type="Gene3D" id="3.40.850.10">
    <property type="entry name" value="Kinesin motor domain"/>
    <property type="match status" value="1"/>
</dbReference>
<keyword evidence="1 6" id="KW-0547">Nucleotide-binding</keyword>
<keyword evidence="2 6" id="KW-0067">ATP-binding</keyword>
<evidence type="ECO:0000259" key="9">
    <source>
        <dbReference type="PROSITE" id="PS51456"/>
    </source>
</evidence>
<dbReference type="PRINTS" id="PR00193">
    <property type="entry name" value="MYOSINHEAVY"/>
</dbReference>
<feature type="binding site" evidence="6">
    <location>
        <begin position="204"/>
        <end position="211"/>
    </location>
    <ligand>
        <name>ATP</name>
        <dbReference type="ChEBI" id="CHEBI:30616"/>
    </ligand>
</feature>
<protein>
    <recommendedName>
        <fullName evidence="9">Myosin motor domain-containing protein</fullName>
    </recommendedName>
</protein>
<dbReference type="Gene3D" id="1.20.5.190">
    <property type="match status" value="1"/>
</dbReference>
<feature type="region of interest" description="Disordered" evidence="8">
    <location>
        <begin position="1152"/>
        <end position="1213"/>
    </location>
</feature>
<dbReference type="OrthoDB" id="312459at2759"/>
<comment type="caution">
    <text evidence="10">The sequence shown here is derived from an EMBL/GenBank/DDBJ whole genome shotgun (WGS) entry which is preliminary data.</text>
</comment>
<dbReference type="Pfam" id="PF00063">
    <property type="entry name" value="Myosin_head"/>
    <property type="match status" value="1"/>
</dbReference>
<evidence type="ECO:0000313" key="10">
    <source>
        <dbReference type="EMBL" id="GMH82339.1"/>
    </source>
</evidence>
<gene>
    <name evidence="10" type="ORF">TrST_g12554</name>
</gene>
<dbReference type="GO" id="GO:0016459">
    <property type="term" value="C:myosin complex"/>
    <property type="evidence" value="ECO:0007669"/>
    <property type="project" value="UniProtKB-KW"/>
</dbReference>
<dbReference type="InterPro" id="IPR001609">
    <property type="entry name" value="Myosin_head_motor_dom-like"/>
</dbReference>
<feature type="region of interest" description="Disordered" evidence="8">
    <location>
        <begin position="1565"/>
        <end position="1585"/>
    </location>
</feature>